<dbReference type="GO" id="GO:0015940">
    <property type="term" value="P:pantothenate biosynthetic process"/>
    <property type="evidence" value="ECO:0007669"/>
    <property type="project" value="UniProtKB-UniRule"/>
</dbReference>
<keyword evidence="4 8" id="KW-0566">Pantothenate biosynthesis</keyword>
<evidence type="ECO:0000313" key="12">
    <source>
        <dbReference type="Proteomes" id="UP000526233"/>
    </source>
</evidence>
<dbReference type="Proteomes" id="UP000216188">
    <property type="component" value="Unassembled WGS sequence"/>
</dbReference>
<dbReference type="InterPro" id="IPR014729">
    <property type="entry name" value="Rossmann-like_a/b/a_fold"/>
</dbReference>
<organism evidence="10 11">
    <name type="scientific">Brucella pseudogrignonensis</name>
    <dbReference type="NCBI Taxonomy" id="419475"/>
    <lineage>
        <taxon>Bacteria</taxon>
        <taxon>Pseudomonadati</taxon>
        <taxon>Pseudomonadota</taxon>
        <taxon>Alphaproteobacteria</taxon>
        <taxon>Hyphomicrobiales</taxon>
        <taxon>Brucellaceae</taxon>
        <taxon>Brucella/Ochrobactrum group</taxon>
        <taxon>Brucella</taxon>
    </lineage>
</organism>
<dbReference type="HAMAP" id="MF_00158">
    <property type="entry name" value="PanC"/>
    <property type="match status" value="1"/>
</dbReference>
<feature type="active site" description="Proton donor" evidence="8">
    <location>
        <position position="37"/>
    </location>
</feature>
<comment type="catalytic activity">
    <reaction evidence="7 8">
        <text>(R)-pantoate + beta-alanine + ATP = (R)-pantothenate + AMP + diphosphate + H(+)</text>
        <dbReference type="Rhea" id="RHEA:10912"/>
        <dbReference type="ChEBI" id="CHEBI:15378"/>
        <dbReference type="ChEBI" id="CHEBI:15980"/>
        <dbReference type="ChEBI" id="CHEBI:29032"/>
        <dbReference type="ChEBI" id="CHEBI:30616"/>
        <dbReference type="ChEBI" id="CHEBI:33019"/>
        <dbReference type="ChEBI" id="CHEBI:57966"/>
        <dbReference type="ChEBI" id="CHEBI:456215"/>
        <dbReference type="EC" id="6.3.2.1"/>
    </reaction>
</comment>
<dbReference type="RefSeq" id="WP_007873538.1">
    <property type="nucleotide sequence ID" value="NZ_CAXURC020000001.1"/>
</dbReference>
<feature type="binding site" evidence="8">
    <location>
        <begin position="147"/>
        <end position="150"/>
    </location>
    <ligand>
        <name>ATP</name>
        <dbReference type="ChEBI" id="CHEBI:30616"/>
    </ligand>
</feature>
<evidence type="ECO:0000256" key="4">
    <source>
        <dbReference type="ARBA" id="ARBA00022655"/>
    </source>
</evidence>
<dbReference type="NCBIfam" id="TIGR00018">
    <property type="entry name" value="panC"/>
    <property type="match status" value="1"/>
</dbReference>
<feature type="binding site" evidence="8">
    <location>
        <position position="61"/>
    </location>
    <ligand>
        <name>beta-alanine</name>
        <dbReference type="ChEBI" id="CHEBI:57966"/>
    </ligand>
</feature>
<dbReference type="InterPro" id="IPR004821">
    <property type="entry name" value="Cyt_trans-like"/>
</dbReference>
<sequence length="289" mass="31767">MQIIHTIEDLRFALGAARKSGKSIGLVPTMGYLHKGHLELVRRSREDNDVTVVSIFVNPLQFGANEDLDKYPRDLERDANLLRNADVDFLFAPAVSDMYPRPMQTLVDVPALGNQMEGEARPGHFAGVATVVSKLFNIVGSDAAYFGEKDFQQLVIIRRMVDDMAIPVRVVGVETVREDDGLACSSRNVYLTAEQRAAAIIVPKALDEAERLYGSGVDDPEALEVAIRAFIASEPLATVEVLALRDPQTLERLETVQGRPLLVALFVRFGNTKLLDNRVIALAAQEKAA</sequence>
<dbReference type="EMBL" id="NNRM01000017">
    <property type="protein sequence ID" value="OYR27874.1"/>
    <property type="molecule type" value="Genomic_DNA"/>
</dbReference>
<reference evidence="10 11" key="1">
    <citation type="submission" date="2017-07" db="EMBL/GenBank/DDBJ databases">
        <title>Phylogenetic study on the rhizospheric bacterium Ochrobactrum sp. A44.</title>
        <authorList>
            <person name="Krzyzanowska D.M."/>
            <person name="Ossowicki A."/>
            <person name="Rajewska M."/>
            <person name="Maciag T."/>
            <person name="Kaczynski Z."/>
            <person name="Czerwicka M."/>
            <person name="Jafra S."/>
        </authorList>
    </citation>
    <scope>NUCLEOTIDE SEQUENCE [LARGE SCALE GENOMIC DNA]</scope>
    <source>
        <strain evidence="10 11">CCUG 30717</strain>
    </source>
</reference>
<evidence type="ECO:0000256" key="1">
    <source>
        <dbReference type="ARBA" id="ARBA00004990"/>
    </source>
</evidence>
<protein>
    <recommendedName>
        <fullName evidence="8">Pantothenate synthetase</fullName>
        <shortName evidence="8">PS</shortName>
        <ecNumber evidence="8">6.3.2.1</ecNumber>
    </recommendedName>
    <alternativeName>
        <fullName evidence="8">Pantoate--beta-alanine ligase</fullName>
    </alternativeName>
    <alternativeName>
        <fullName evidence="8">Pantoate-activating enzyme</fullName>
    </alternativeName>
</protein>
<comment type="caution">
    <text evidence="10">The sequence shown here is derived from an EMBL/GenBank/DDBJ whole genome shotgun (WGS) entry which is preliminary data.</text>
</comment>
<dbReference type="AlphaFoldDB" id="A0A256GL37"/>
<dbReference type="FunFam" id="3.40.50.620:FF:000013">
    <property type="entry name" value="Pantothenate synthetase"/>
    <property type="match status" value="1"/>
</dbReference>
<evidence type="ECO:0000313" key="9">
    <source>
        <dbReference type="EMBL" id="NNV21043.1"/>
    </source>
</evidence>
<dbReference type="CDD" id="cd00560">
    <property type="entry name" value="PanC"/>
    <property type="match status" value="1"/>
</dbReference>
<dbReference type="SUPFAM" id="SSF52374">
    <property type="entry name" value="Nucleotidylyl transferase"/>
    <property type="match status" value="1"/>
</dbReference>
<evidence type="ECO:0000256" key="2">
    <source>
        <dbReference type="ARBA" id="ARBA00009256"/>
    </source>
</evidence>
<evidence type="ECO:0000256" key="5">
    <source>
        <dbReference type="ARBA" id="ARBA00022741"/>
    </source>
</evidence>
<comment type="function">
    <text evidence="8">Catalyzes the condensation of pantoate with beta-alanine in an ATP-dependent reaction via a pantoyl-adenylate intermediate.</text>
</comment>
<comment type="miscellaneous">
    <text evidence="8">The reaction proceeds by a bi uni uni bi ping pong mechanism.</text>
</comment>
<keyword evidence="8" id="KW-0963">Cytoplasm</keyword>
<dbReference type="GO" id="GO:0005829">
    <property type="term" value="C:cytosol"/>
    <property type="evidence" value="ECO:0007669"/>
    <property type="project" value="TreeGrafter"/>
</dbReference>
<dbReference type="UniPathway" id="UPA00028">
    <property type="reaction ID" value="UER00005"/>
</dbReference>
<dbReference type="GO" id="GO:0004592">
    <property type="term" value="F:pantoate-beta-alanine ligase activity"/>
    <property type="evidence" value="ECO:0007669"/>
    <property type="project" value="UniProtKB-UniRule"/>
</dbReference>
<dbReference type="Gene3D" id="3.30.1300.10">
    <property type="entry name" value="Pantoate-beta-alanine ligase, C-terminal domain"/>
    <property type="match status" value="1"/>
</dbReference>
<feature type="binding site" evidence="8">
    <location>
        <position position="153"/>
    </location>
    <ligand>
        <name>(R)-pantoate</name>
        <dbReference type="ChEBI" id="CHEBI:15980"/>
    </ligand>
</feature>
<keyword evidence="6 8" id="KW-0067">ATP-binding</keyword>
<dbReference type="STRING" id="419475.A8A54_01385"/>
<dbReference type="GO" id="GO:0005524">
    <property type="term" value="F:ATP binding"/>
    <property type="evidence" value="ECO:0007669"/>
    <property type="project" value="UniProtKB-KW"/>
</dbReference>
<proteinExistence type="inferred from homology"/>
<comment type="subunit">
    <text evidence="8">Homodimer.</text>
</comment>
<dbReference type="Gene3D" id="3.40.50.620">
    <property type="entry name" value="HUPs"/>
    <property type="match status" value="1"/>
</dbReference>
<name>A0A256GL37_9HYPH</name>
<keyword evidence="11" id="KW-1185">Reference proteome</keyword>
<comment type="subcellular location">
    <subcellularLocation>
        <location evidence="8">Cytoplasm</location>
    </subcellularLocation>
</comment>
<dbReference type="EMBL" id="PKQI01000002">
    <property type="protein sequence ID" value="NNV21043.1"/>
    <property type="molecule type" value="Genomic_DNA"/>
</dbReference>
<dbReference type="InterPro" id="IPR003721">
    <property type="entry name" value="Pantoate_ligase"/>
</dbReference>
<evidence type="ECO:0000256" key="8">
    <source>
        <dbReference type="HAMAP-Rule" id="MF_00158"/>
    </source>
</evidence>
<dbReference type="PANTHER" id="PTHR21299">
    <property type="entry name" value="CYTIDYLATE KINASE/PANTOATE-BETA-ALANINE LIGASE"/>
    <property type="match status" value="1"/>
</dbReference>
<feature type="binding site" evidence="8">
    <location>
        <position position="61"/>
    </location>
    <ligand>
        <name>(R)-pantoate</name>
        <dbReference type="ChEBI" id="CHEBI:15980"/>
    </ligand>
</feature>
<gene>
    <name evidence="8 10" type="primary">panC</name>
    <name evidence="10" type="ORF">CEV34_1930</name>
    <name evidence="9" type="ORF">EHE22_11460</name>
</gene>
<evidence type="ECO:0000313" key="10">
    <source>
        <dbReference type="EMBL" id="OYR27874.1"/>
    </source>
</evidence>
<dbReference type="PANTHER" id="PTHR21299:SF1">
    <property type="entry name" value="PANTOATE--BETA-ALANINE LIGASE"/>
    <property type="match status" value="1"/>
</dbReference>
<feature type="binding site" evidence="8">
    <location>
        <begin position="30"/>
        <end position="37"/>
    </location>
    <ligand>
        <name>ATP</name>
        <dbReference type="ChEBI" id="CHEBI:30616"/>
    </ligand>
</feature>
<feature type="binding site" evidence="8">
    <location>
        <begin position="184"/>
        <end position="187"/>
    </location>
    <ligand>
        <name>ATP</name>
        <dbReference type="ChEBI" id="CHEBI:30616"/>
    </ligand>
</feature>
<keyword evidence="5 8" id="KW-0547">Nucleotide-binding</keyword>
<evidence type="ECO:0000313" key="11">
    <source>
        <dbReference type="Proteomes" id="UP000216188"/>
    </source>
</evidence>
<dbReference type="Proteomes" id="UP000526233">
    <property type="component" value="Unassembled WGS sequence"/>
</dbReference>
<comment type="pathway">
    <text evidence="1 8">Cofactor biosynthesis; (R)-pantothenate biosynthesis; (R)-pantothenate from (R)-pantoate and beta-alanine: step 1/1.</text>
</comment>
<evidence type="ECO:0000256" key="6">
    <source>
        <dbReference type="ARBA" id="ARBA00022840"/>
    </source>
</evidence>
<dbReference type="Pfam" id="PF02569">
    <property type="entry name" value="Pantoate_ligase"/>
    <property type="match status" value="1"/>
</dbReference>
<accession>A0A256GL37</accession>
<comment type="similarity">
    <text evidence="2 8">Belongs to the pantothenate synthetase family.</text>
</comment>
<evidence type="ECO:0000256" key="3">
    <source>
        <dbReference type="ARBA" id="ARBA00022598"/>
    </source>
</evidence>
<feature type="binding site" evidence="8">
    <location>
        <position position="176"/>
    </location>
    <ligand>
        <name>ATP</name>
        <dbReference type="ChEBI" id="CHEBI:30616"/>
    </ligand>
</feature>
<dbReference type="InterPro" id="IPR042176">
    <property type="entry name" value="Pantoate_ligase_C"/>
</dbReference>
<keyword evidence="3 8" id="KW-0436">Ligase</keyword>
<evidence type="ECO:0000256" key="7">
    <source>
        <dbReference type="ARBA" id="ARBA00048258"/>
    </source>
</evidence>
<reference evidence="9 12" key="2">
    <citation type="submission" date="2018-11" db="EMBL/GenBank/DDBJ databases">
        <title>Genome sequencing and analysis.</title>
        <authorList>
            <person name="Huang Y.-T."/>
        </authorList>
    </citation>
    <scope>NUCLEOTIDE SEQUENCE [LARGE SCALE GENOMIC DNA]</scope>
    <source>
        <strain evidence="9 12">SHIN</strain>
    </source>
</reference>
<dbReference type="EC" id="6.3.2.1" evidence="8"/>
<dbReference type="NCBIfam" id="TIGR00125">
    <property type="entry name" value="cyt_tran_rel"/>
    <property type="match status" value="1"/>
</dbReference>